<dbReference type="EMBL" id="SNSC02000012">
    <property type="protein sequence ID" value="TID19710.1"/>
    <property type="molecule type" value="Genomic_DNA"/>
</dbReference>
<evidence type="ECO:0000256" key="2">
    <source>
        <dbReference type="ARBA" id="ARBA00023315"/>
    </source>
</evidence>
<feature type="domain" description="N-acetyltransferase" evidence="4">
    <location>
        <begin position="91"/>
        <end position="268"/>
    </location>
</feature>
<dbReference type="GO" id="GO:0016747">
    <property type="term" value="F:acyltransferase activity, transferring groups other than amino-acyl groups"/>
    <property type="evidence" value="ECO:0007669"/>
    <property type="project" value="InterPro"/>
</dbReference>
<dbReference type="GO" id="GO:0007064">
    <property type="term" value="P:mitotic sister chromatid cohesion"/>
    <property type="evidence" value="ECO:0007669"/>
    <property type="project" value="TreeGrafter"/>
</dbReference>
<evidence type="ECO:0000256" key="1">
    <source>
        <dbReference type="ARBA" id="ARBA00022679"/>
    </source>
</evidence>
<protein>
    <recommendedName>
        <fullName evidence="4">N-acetyltransferase domain-containing protein</fullName>
    </recommendedName>
</protein>
<dbReference type="InterPro" id="IPR051556">
    <property type="entry name" value="N-term/lysine_N-AcTrnsfr"/>
</dbReference>
<organism evidence="5 6">
    <name type="scientific">Venturia nashicola</name>
    <dbReference type="NCBI Taxonomy" id="86259"/>
    <lineage>
        <taxon>Eukaryota</taxon>
        <taxon>Fungi</taxon>
        <taxon>Dikarya</taxon>
        <taxon>Ascomycota</taxon>
        <taxon>Pezizomycotina</taxon>
        <taxon>Dothideomycetes</taxon>
        <taxon>Pleosporomycetidae</taxon>
        <taxon>Venturiales</taxon>
        <taxon>Venturiaceae</taxon>
        <taxon>Venturia</taxon>
    </lineage>
</organism>
<evidence type="ECO:0000256" key="3">
    <source>
        <dbReference type="SAM" id="MobiDB-lite"/>
    </source>
</evidence>
<accession>A0A4Z1NUH1</accession>
<feature type="compositionally biased region" description="Polar residues" evidence="3">
    <location>
        <begin position="29"/>
        <end position="74"/>
    </location>
</feature>
<dbReference type="PROSITE" id="PS51186">
    <property type="entry name" value="GNAT"/>
    <property type="match status" value="1"/>
</dbReference>
<dbReference type="AlphaFoldDB" id="A0A4Z1NUH1"/>
<dbReference type="Gene3D" id="3.40.630.30">
    <property type="match status" value="1"/>
</dbReference>
<gene>
    <name evidence="5" type="ORF">E6O75_ATG07048</name>
</gene>
<evidence type="ECO:0000313" key="6">
    <source>
        <dbReference type="Proteomes" id="UP000298493"/>
    </source>
</evidence>
<dbReference type="PANTHER" id="PTHR42919">
    <property type="entry name" value="N-ALPHA-ACETYLTRANSFERASE"/>
    <property type="match status" value="1"/>
</dbReference>
<dbReference type="GO" id="GO:0031415">
    <property type="term" value="C:NatA complex"/>
    <property type="evidence" value="ECO:0007669"/>
    <property type="project" value="TreeGrafter"/>
</dbReference>
<keyword evidence="1" id="KW-0808">Transferase</keyword>
<dbReference type="Proteomes" id="UP000298493">
    <property type="component" value="Unassembled WGS sequence"/>
</dbReference>
<dbReference type="STRING" id="86259.A0A4Z1NUH1"/>
<keyword evidence="2" id="KW-0012">Acyltransferase</keyword>
<dbReference type="Pfam" id="PF00583">
    <property type="entry name" value="Acetyltransf_1"/>
    <property type="match status" value="1"/>
</dbReference>
<feature type="compositionally biased region" description="Basic and acidic residues" evidence="3">
    <location>
        <begin position="17"/>
        <end position="27"/>
    </location>
</feature>
<dbReference type="InterPro" id="IPR016181">
    <property type="entry name" value="Acyl_CoA_acyltransferase"/>
</dbReference>
<comment type="caution">
    <text evidence="5">The sequence shown here is derived from an EMBL/GenBank/DDBJ whole genome shotgun (WGS) entry which is preliminary data.</text>
</comment>
<dbReference type="SUPFAM" id="SSF55729">
    <property type="entry name" value="Acyl-CoA N-acyltransferases (Nat)"/>
    <property type="match status" value="1"/>
</dbReference>
<name>A0A4Z1NUH1_9PEZI</name>
<evidence type="ECO:0000313" key="5">
    <source>
        <dbReference type="EMBL" id="TID19710.1"/>
    </source>
</evidence>
<keyword evidence="6" id="KW-1185">Reference proteome</keyword>
<reference evidence="5 6" key="1">
    <citation type="submission" date="2019-04" db="EMBL/GenBank/DDBJ databases">
        <title>High contiguity whole genome sequence and gene annotation resource for two Venturia nashicola isolates.</title>
        <authorList>
            <person name="Prokchorchik M."/>
            <person name="Won K."/>
            <person name="Lee Y."/>
            <person name="Choi E.D."/>
            <person name="Segonzac C."/>
            <person name="Sohn K.H."/>
        </authorList>
    </citation>
    <scope>NUCLEOTIDE SEQUENCE [LARGE SCALE GENOMIC DNA]</scope>
    <source>
        <strain evidence="5 6">PRI2</strain>
    </source>
</reference>
<proteinExistence type="predicted"/>
<dbReference type="PANTHER" id="PTHR42919:SF8">
    <property type="entry name" value="N-ALPHA-ACETYLTRANSFERASE 50"/>
    <property type="match status" value="1"/>
</dbReference>
<dbReference type="CDD" id="cd04301">
    <property type="entry name" value="NAT_SF"/>
    <property type="match status" value="1"/>
</dbReference>
<sequence length="284" mass="31662">MVQTSISAWLNKPKPRKQYEFQPKEKTAPSASQQVASTSRPAGTNSNIAIDDLPSQSIEPSGQEQDIESSSSPKQSKKNFRIQALSLPSNASLSAITSEYIDAYTRMTALLLPIPYPKNFFEEILDDPDTANICFIALWTQPSGINQQNPTQKVVSGIRCRLLARSPALPQARNQPVNPEESLTLYIAALTTLAPYRRHRLASALFHRVLSRAVRDYGITTVTAHRWEANEEAQGWYESQGFKEVGFVSDYYRRLKPSGAFILERKVGAQDHLLDVGEQDGKVP</sequence>
<feature type="region of interest" description="Disordered" evidence="3">
    <location>
        <begin position="1"/>
        <end position="78"/>
    </location>
</feature>
<dbReference type="InterPro" id="IPR000182">
    <property type="entry name" value="GNAT_dom"/>
</dbReference>
<evidence type="ECO:0000259" key="4">
    <source>
        <dbReference type="PROSITE" id="PS51186"/>
    </source>
</evidence>